<dbReference type="Pfam" id="PF00940">
    <property type="entry name" value="RNA_pol"/>
    <property type="match status" value="1"/>
</dbReference>
<dbReference type="EMBL" id="GBHO01013468">
    <property type="protein sequence ID" value="JAG30136.1"/>
    <property type="molecule type" value="Transcribed_RNA"/>
</dbReference>
<dbReference type="SMART" id="SM01311">
    <property type="entry name" value="RPOL_N"/>
    <property type="match status" value="1"/>
</dbReference>
<evidence type="ECO:0000256" key="3">
    <source>
        <dbReference type="ARBA" id="ARBA00022478"/>
    </source>
</evidence>
<dbReference type="PANTHER" id="PTHR10102">
    <property type="entry name" value="DNA-DIRECTED RNA POLYMERASE, MITOCHONDRIAL"/>
    <property type="match status" value="1"/>
</dbReference>
<organism evidence="15">
    <name type="scientific">Lygus hesperus</name>
    <name type="common">Western plant bug</name>
    <dbReference type="NCBI Taxonomy" id="30085"/>
    <lineage>
        <taxon>Eukaryota</taxon>
        <taxon>Metazoa</taxon>
        <taxon>Ecdysozoa</taxon>
        <taxon>Arthropoda</taxon>
        <taxon>Hexapoda</taxon>
        <taxon>Insecta</taxon>
        <taxon>Pterygota</taxon>
        <taxon>Neoptera</taxon>
        <taxon>Paraneoptera</taxon>
        <taxon>Hemiptera</taxon>
        <taxon>Heteroptera</taxon>
        <taxon>Panheteroptera</taxon>
        <taxon>Cimicomorpha</taxon>
        <taxon>Miridae</taxon>
        <taxon>Mirini</taxon>
        <taxon>Lygus</taxon>
    </lineage>
</organism>
<dbReference type="PANTHER" id="PTHR10102:SF0">
    <property type="entry name" value="DNA-DIRECTED RNA POLYMERASE, MITOCHONDRIAL"/>
    <property type="match status" value="1"/>
</dbReference>
<dbReference type="FunFam" id="1.10.1320.10:FF:000002">
    <property type="entry name" value="DNA-directed RNA polymerase"/>
    <property type="match status" value="1"/>
</dbReference>
<dbReference type="InterPro" id="IPR043502">
    <property type="entry name" value="DNA/RNA_pol_sf"/>
</dbReference>
<proteinExistence type="inferred from homology"/>
<evidence type="ECO:0000256" key="10">
    <source>
        <dbReference type="ARBA" id="ARBA00057821"/>
    </source>
</evidence>
<evidence type="ECO:0000256" key="9">
    <source>
        <dbReference type="ARBA" id="ARBA00048552"/>
    </source>
</evidence>
<dbReference type="FunFam" id="1.10.150.20:FF:000031">
    <property type="entry name" value="DNA-directed RNA polymerase"/>
    <property type="match status" value="1"/>
</dbReference>
<evidence type="ECO:0000256" key="7">
    <source>
        <dbReference type="ARBA" id="ARBA00023128"/>
    </source>
</evidence>
<keyword evidence="8 13" id="KW-0804">Transcription</keyword>
<dbReference type="PROSITE" id="PS00900">
    <property type="entry name" value="RNA_POL_PHAGE_1"/>
    <property type="match status" value="1"/>
</dbReference>
<name>A0A0A9YES9_LYGHE</name>
<dbReference type="Gene3D" id="1.25.40.10">
    <property type="entry name" value="Tetratricopeptide repeat domain"/>
    <property type="match status" value="1"/>
</dbReference>
<dbReference type="GO" id="GO:0003899">
    <property type="term" value="F:DNA-directed RNA polymerase activity"/>
    <property type="evidence" value="ECO:0007669"/>
    <property type="project" value="UniProtKB-EC"/>
</dbReference>
<keyword evidence="6" id="KW-0809">Transit peptide</keyword>
<dbReference type="GO" id="GO:0006390">
    <property type="term" value="P:mitochondrial transcription"/>
    <property type="evidence" value="ECO:0007669"/>
    <property type="project" value="TreeGrafter"/>
</dbReference>
<comment type="function">
    <text evidence="10">DNA-dependent RNA polymerase catalyzes the transcription of mitochondrial DNA into RNA using the four ribonucleoside triphosphates as substrates. Component of the mitochondrial transcription initiation complex, composed at least of TFB2M, TFAM and POLRMT that is required for basal transcription of mitochondrial DNA. In this complex, TFAM recruits POLRMT to a specific promoter whereas TFB2M induces structural changes in POLRMT to enable promoter opening and trapping of the DNA non-template strand. Has DNA primase activity. Catalyzes the synthesis of short RNA primers that are necessary for the initiation of lagging-strand DNA synthesis from the origin of light-strand DNA replication (OriL).</text>
</comment>
<comment type="subunit">
    <text evidence="11">Homodimer. Component of the mitochondrial transcription initiation complex, composed at least of TFB2M, TFAM and POLRMT. In this complex TFAM recruits POLRMT to the promoter whereas TFB2M induces structural changes in POLRMT to enable promoter opening and trapping of the DNA non-template strand. Upon metabolic stress, forms a complex composed of FOXO3, SIRT3 and mitochondrial RNA polymerase POLRMT; the complex is recruited to mtDNA in a SIRT3-dependent manner. Also forms a complex composed of FOXO3, SIRT3, TFAM and POLRMT. Interacts with TFB1M and TFB2M, leading to the stimulation of transcription. Interacts with TEFM. Interacts with MTRES1.</text>
</comment>
<keyword evidence="7" id="KW-0496">Mitochondrion</keyword>
<dbReference type="Gene3D" id="1.10.150.20">
    <property type="entry name" value="5' to 3' exonuclease, C-terminal subdomain"/>
    <property type="match status" value="1"/>
</dbReference>
<evidence type="ECO:0000256" key="2">
    <source>
        <dbReference type="ARBA" id="ARBA00009493"/>
    </source>
</evidence>
<protein>
    <recommendedName>
        <fullName evidence="13">DNA-directed RNA polymerase</fullName>
        <ecNumber evidence="13">2.7.7.6</ecNumber>
    </recommendedName>
</protein>
<dbReference type="EC" id="2.7.7.6" evidence="13"/>
<evidence type="ECO:0000256" key="11">
    <source>
        <dbReference type="ARBA" id="ARBA00063316"/>
    </source>
</evidence>
<gene>
    <name evidence="15" type="primary">Polrmt</name>
    <name evidence="15" type="ORF">CM83_70460</name>
</gene>
<feature type="domain" description="DNA-directed RNA polymerase N-terminal" evidence="14">
    <location>
        <begin position="385"/>
        <end position="703"/>
    </location>
</feature>
<evidence type="ECO:0000259" key="14">
    <source>
        <dbReference type="SMART" id="SM01311"/>
    </source>
</evidence>
<dbReference type="GO" id="GO:0071897">
    <property type="term" value="P:DNA biosynthetic process"/>
    <property type="evidence" value="ECO:0007669"/>
    <property type="project" value="UniProtKB-ARBA"/>
</dbReference>
<dbReference type="InterPro" id="IPR002885">
    <property type="entry name" value="PPR_rpt"/>
</dbReference>
<keyword evidence="5 13" id="KW-0548">Nucleotidyltransferase</keyword>
<dbReference type="InterPro" id="IPR046950">
    <property type="entry name" value="DNA-dir_Rpol_C_phage-type"/>
</dbReference>
<comment type="similarity">
    <text evidence="2 13">Belongs to the phage and mitochondrial RNA polymerase family.</text>
</comment>
<evidence type="ECO:0000256" key="4">
    <source>
        <dbReference type="ARBA" id="ARBA00022679"/>
    </source>
</evidence>
<dbReference type="InterPro" id="IPR029262">
    <property type="entry name" value="RPOL_N"/>
</dbReference>
<dbReference type="InterPro" id="IPR037159">
    <property type="entry name" value="RNA_POL_N_sf"/>
</dbReference>
<accession>A0A0A9YES9</accession>
<comment type="subcellular location">
    <subcellularLocation>
        <location evidence="1">Mitochondrion</location>
    </subcellularLocation>
</comment>
<dbReference type="GO" id="GO:0001018">
    <property type="term" value="F:mitochondrial promoter sequence-specific DNA binding"/>
    <property type="evidence" value="ECO:0007669"/>
    <property type="project" value="TreeGrafter"/>
</dbReference>
<dbReference type="Gene3D" id="1.10.287.280">
    <property type="match status" value="1"/>
</dbReference>
<evidence type="ECO:0000256" key="13">
    <source>
        <dbReference type="RuleBase" id="RU003805"/>
    </source>
</evidence>
<dbReference type="InterPro" id="IPR002092">
    <property type="entry name" value="DNA-dir_Rpol_phage-type"/>
</dbReference>
<dbReference type="Gene3D" id="1.10.1320.10">
    <property type="entry name" value="DNA-directed RNA polymerase, N-terminal domain"/>
    <property type="match status" value="1"/>
</dbReference>
<dbReference type="AlphaFoldDB" id="A0A0A9YES9"/>
<dbReference type="PROSITE" id="PS00489">
    <property type="entry name" value="RNA_POL_PHAGE_2"/>
    <property type="match status" value="1"/>
</dbReference>
<dbReference type="SUPFAM" id="SSF56672">
    <property type="entry name" value="DNA/RNA polymerases"/>
    <property type="match status" value="1"/>
</dbReference>
<dbReference type="Pfam" id="PF14700">
    <property type="entry name" value="RPOL_N"/>
    <property type="match status" value="1"/>
</dbReference>
<keyword evidence="3 13" id="KW-0240">DNA-directed RNA polymerase</keyword>
<keyword evidence="4 13" id="KW-0808">Transferase</keyword>
<dbReference type="GO" id="GO:0034245">
    <property type="term" value="C:mitochondrial DNA-directed RNA polymerase complex"/>
    <property type="evidence" value="ECO:0007669"/>
    <property type="project" value="TreeGrafter"/>
</dbReference>
<evidence type="ECO:0000256" key="12">
    <source>
        <dbReference type="PROSITE-ProRule" id="PRU00708"/>
    </source>
</evidence>
<dbReference type="PROSITE" id="PS51375">
    <property type="entry name" value="PPR"/>
    <property type="match status" value="1"/>
</dbReference>
<comment type="catalytic activity">
    <reaction evidence="9 13">
        <text>RNA(n) + a ribonucleoside 5'-triphosphate = RNA(n+1) + diphosphate</text>
        <dbReference type="Rhea" id="RHEA:21248"/>
        <dbReference type="Rhea" id="RHEA-COMP:14527"/>
        <dbReference type="Rhea" id="RHEA-COMP:17342"/>
        <dbReference type="ChEBI" id="CHEBI:33019"/>
        <dbReference type="ChEBI" id="CHEBI:61557"/>
        <dbReference type="ChEBI" id="CHEBI:140395"/>
        <dbReference type="EC" id="2.7.7.6"/>
    </reaction>
</comment>
<sequence>MMLTILRSKVAHSKLESIRRSRVKCSLCSSRARLCTESPKLQTSNLVPANALQVPNNKKSPRRKVRFTELLEVDGSSLNEMKTKVKKLSSRNFVRAVRGVAQPKTLSSEKAHAITRAIDDVEDELHADGIDPKSSALLGEVPFSLALTQEQDAAEETLNEVISKPLAKETFSPVIRKKLSQLSQGDHGALSSAGKGKSLQESLLCYLELCVSCGFTHRGWVTLNHYVKSSKGADKGNITDQRLFDVLMQGYASCGQLDKLLEVWTLMESINIEPSIYAFATRIEAIARSNKHEKTELLNQALMMMEQKNYDLNDMVIQTPWVKDSQEVVLEAIRVVKPKFSPLHPAPDIDYDNPLLNHLNDKSNTSLVSPAKGILHEDALYSFFIEQLTLEKSATVTVKSVEKEPEQTELLGLYRERLDSLMKSWEQCILTALNREIAALNSQHKNHRMSYIHMNLYPYLVVLEKRQYVDILMQEIRKLAEGSETFSPGSTLLHRGLGHQVRQRYIVKKNIDSGVLDKMEELYKNYVKWYLNPSDSMTCNGRQQWQTLKHQLSQGPNVDIDPANWPPSVLTGIGRFLYKIILRDIKVDVNIMKPNSKTKHCLPAFYTVFRHQGVYIKEELKPHPVLSRLFRAACLPYLTFNVNDTPSLCPPIPWSSLTSGGYIVAKTNLIRLPQQAVQQWERMKDAPQKQLFPCYDSLNQLSSIPWRVNQSVLDTIIKVFNNGGSSKLDIPEPPSSLPLPEKITPDMNDTERSKLYKKQLLMRRKKAEMYSLWCDALYRLSLAHHFRDRIFWLPHNMDFRGRVYPCPPHLNHLGSDLSRSLLLFAKGEPLGPKGLDWLKIHVINLTGLKKRNSLEDRLQYANSILNLIIDSAENPLDGEKWWMESEEPWQTLACCIEIRDAINSPDGPENFVSRFPVHQDGSCNGLQHYAALGRDAAGAFSVNLAPAPEPQDVYSAVAAIVERVRAEDAANGVEVAQVLEGFVKRKVIKQTVMTTVYGVTRFGARLQIAKQLKDIDDFPKEFVWNASHYLASKTFDSIREMFSSTREIQDWFTESARMISQICGRNVEYVTPLGLPVVQPYVRIPPRTEGRNNKVGNYYENRKMDMFEKPNVMKQKNAFPPNFIHSLDSSHMMLTSLHTERAGITFVSVHDCFWTHACSVEIMNRICREQFVGLHSQPILRDLSRFMYREFGYGVESAQKVDEKAQAVMAKLNKLLITLPRQGDFELKNVLESVYFFS</sequence>
<dbReference type="FunFam" id="1.10.287.280:FF:000001">
    <property type="entry name" value="DNA-directed RNA polymerase"/>
    <property type="match status" value="1"/>
</dbReference>
<evidence type="ECO:0000256" key="5">
    <source>
        <dbReference type="ARBA" id="ARBA00022695"/>
    </source>
</evidence>
<dbReference type="InterPro" id="IPR011990">
    <property type="entry name" value="TPR-like_helical_dom_sf"/>
</dbReference>
<evidence type="ECO:0000256" key="8">
    <source>
        <dbReference type="ARBA" id="ARBA00023163"/>
    </source>
</evidence>
<evidence type="ECO:0000256" key="1">
    <source>
        <dbReference type="ARBA" id="ARBA00004173"/>
    </source>
</evidence>
<feature type="repeat" description="PPR" evidence="12">
    <location>
        <begin position="240"/>
        <end position="274"/>
    </location>
</feature>
<comment type="function">
    <text evidence="13">DNA-dependent RNA polymerase catalyzes the transcription of DNA into RNA using the four ribonucleoside triphosphates as substrates.</text>
</comment>
<reference evidence="15" key="1">
    <citation type="journal article" date="2014" name="PLoS ONE">
        <title>Transcriptome-Based Identification of ABC Transporters in the Western Tarnished Plant Bug Lygus hesperus.</title>
        <authorList>
            <person name="Hull J.J."/>
            <person name="Chaney K."/>
            <person name="Geib S.M."/>
            <person name="Fabrick J.A."/>
            <person name="Brent C.S."/>
            <person name="Walsh D."/>
            <person name="Lavine L.C."/>
        </authorList>
    </citation>
    <scope>NUCLEOTIDE SEQUENCE</scope>
</reference>
<evidence type="ECO:0000313" key="15">
    <source>
        <dbReference type="EMBL" id="JAG30136.1"/>
    </source>
</evidence>
<reference evidence="15" key="2">
    <citation type="submission" date="2014-07" db="EMBL/GenBank/DDBJ databases">
        <authorList>
            <person name="Hull J."/>
        </authorList>
    </citation>
    <scope>NUCLEOTIDE SEQUENCE</scope>
</reference>
<evidence type="ECO:0000256" key="6">
    <source>
        <dbReference type="ARBA" id="ARBA00022946"/>
    </source>
</evidence>